<reference evidence="3" key="1">
    <citation type="journal article" date="2012" name="MBio">
        <title>Comparative genome analysis of Trichophyton rubrum and related dermatophytes reveals candidate genes involved in infection.</title>
        <authorList>
            <person name="Martinez D.A."/>
            <person name="Oliver B.G."/>
            <person name="Graeser Y."/>
            <person name="Goldberg J.M."/>
            <person name="Li W."/>
            <person name="Martinez-Rossi N.M."/>
            <person name="Monod M."/>
            <person name="Shelest E."/>
            <person name="Barton R.C."/>
            <person name="Birch E."/>
            <person name="Brakhage A.A."/>
            <person name="Chen Z."/>
            <person name="Gurr S.J."/>
            <person name="Heiman D."/>
            <person name="Heitman J."/>
            <person name="Kosti I."/>
            <person name="Rossi A."/>
            <person name="Saif S."/>
            <person name="Samalova M."/>
            <person name="Saunders C.W."/>
            <person name="Shea T."/>
            <person name="Summerbell R.C."/>
            <person name="Xu J."/>
            <person name="Young S."/>
            <person name="Zeng Q."/>
            <person name="Birren B.W."/>
            <person name="Cuomo C.A."/>
            <person name="White T.C."/>
        </authorList>
    </citation>
    <scope>NUCLEOTIDE SEQUENCE [LARGE SCALE GENOMIC DNA]</scope>
    <source>
        <strain evidence="3">ATCC MYA-4605 / CBS 113480</strain>
    </source>
</reference>
<dbReference type="STRING" id="554155.C5FYZ8"/>
<dbReference type="OMA" id="NHWNAWK"/>
<dbReference type="InterPro" id="IPR025337">
    <property type="entry name" value="Questin_oxidase-like"/>
</dbReference>
<keyword evidence="3" id="KW-1185">Reference proteome</keyword>
<evidence type="ECO:0000313" key="3">
    <source>
        <dbReference type="Proteomes" id="UP000002035"/>
    </source>
</evidence>
<evidence type="ECO:0000256" key="1">
    <source>
        <dbReference type="ARBA" id="ARBA00023002"/>
    </source>
</evidence>
<gene>
    <name evidence="2" type="ORF">MCYG_07565</name>
</gene>
<keyword evidence="1" id="KW-0560">Oxidoreductase</keyword>
<sequence>MDSMINIPSPFSWFSSIGKTNDRSPSIDIEPIQTHDIEAAEEKPGRRLRQLLKLNHLLSTAYLFGGSPDHLDRLYDLESKELEPWSDSPGEIGQVEDWRSALGKRESQRAYLDFFEDELTQLGYDWNAVVTKYLFSDDKPLINSLISGFGHPLIHLGYAFEMSSREIAMESLAMISCCYDDVHKFFDDQSDIQINMTPRYTTNSPFEVIQKIHGDRRFDGMFATPGGDNVEVLFKTQQTLILEHWMAWDPKETGLTEQLRTIQRLAATLMATRHAGKQHDFFFDHLLTTTHALRVIIPMMPTKFHESLLRQWFLLALTVYIAQLRPKIEINDIGCYNREGKDWDWVDKQALTNEMAVSPHYIKPLRTLKEAAKTWGDDDEFFLRAAVKFVDTFDGFGGFG</sequence>
<dbReference type="RefSeq" id="XP_002843782.1">
    <property type="nucleotide sequence ID" value="XM_002843736.1"/>
</dbReference>
<proteinExistence type="predicted"/>
<dbReference type="VEuPathDB" id="FungiDB:MCYG_07565"/>
<dbReference type="Pfam" id="PF14027">
    <property type="entry name" value="Questin_oxidase"/>
    <property type="match status" value="1"/>
</dbReference>
<dbReference type="PANTHER" id="PTHR35870:SF6">
    <property type="entry name" value="MGS207 PROTEIN"/>
    <property type="match status" value="1"/>
</dbReference>
<dbReference type="eggNOG" id="ENOG502QVA4">
    <property type="taxonomic scope" value="Eukaryota"/>
</dbReference>
<dbReference type="GeneID" id="9225181"/>
<dbReference type="HOGENOM" id="CLU_036627_0_0_1"/>
<dbReference type="PANTHER" id="PTHR35870">
    <property type="entry name" value="PROTEIN, PUTATIVE (AFU_ORTHOLOGUE AFUA_5G03330)-RELATED"/>
    <property type="match status" value="1"/>
</dbReference>
<dbReference type="GO" id="GO:0016491">
    <property type="term" value="F:oxidoreductase activity"/>
    <property type="evidence" value="ECO:0007669"/>
    <property type="project" value="UniProtKB-KW"/>
</dbReference>
<dbReference type="EMBL" id="DS995707">
    <property type="protein sequence ID" value="EEQ34746.1"/>
    <property type="molecule type" value="Genomic_DNA"/>
</dbReference>
<organism evidence="2 3">
    <name type="scientific">Arthroderma otae (strain ATCC MYA-4605 / CBS 113480)</name>
    <name type="common">Microsporum canis</name>
    <dbReference type="NCBI Taxonomy" id="554155"/>
    <lineage>
        <taxon>Eukaryota</taxon>
        <taxon>Fungi</taxon>
        <taxon>Dikarya</taxon>
        <taxon>Ascomycota</taxon>
        <taxon>Pezizomycotina</taxon>
        <taxon>Eurotiomycetes</taxon>
        <taxon>Eurotiomycetidae</taxon>
        <taxon>Onygenales</taxon>
        <taxon>Arthrodermataceae</taxon>
        <taxon>Microsporum</taxon>
    </lineage>
</organism>
<accession>C5FYZ8</accession>
<dbReference type="Proteomes" id="UP000002035">
    <property type="component" value="Unassembled WGS sequence"/>
</dbReference>
<name>C5FYZ8_ARTOC</name>
<protein>
    <submittedName>
        <fullName evidence="2">MGS207 protein</fullName>
    </submittedName>
</protein>
<dbReference type="OrthoDB" id="10265971at2759"/>
<dbReference type="AlphaFoldDB" id="C5FYZ8"/>
<evidence type="ECO:0000313" key="2">
    <source>
        <dbReference type="EMBL" id="EEQ34746.1"/>
    </source>
</evidence>